<sequence length="94" mass="10339">MMAATFPPLVFGGHSPSLIWKFPPYLLIHIGHDRVRVCPILFETLQYPTKAIPYVQLRTIYFWGLYLGAARGTDGDGAESVSGEMSIGGVRALT</sequence>
<dbReference type="AlphaFoldDB" id="A0A450UWQ4"/>
<dbReference type="EMBL" id="CAADFG010000087">
    <property type="protein sequence ID" value="VFJ95443.1"/>
    <property type="molecule type" value="Genomic_DNA"/>
</dbReference>
<protein>
    <submittedName>
        <fullName evidence="3">Uncharacterized protein</fullName>
    </submittedName>
</protein>
<name>A0A450UWQ4_9GAMM</name>
<evidence type="ECO:0000313" key="3">
    <source>
        <dbReference type="EMBL" id="VFJ96947.1"/>
    </source>
</evidence>
<gene>
    <name evidence="2" type="ORF">BECKH772A_GA0070896_1008710</name>
    <name evidence="3" type="ORF">BECKH772B_GA0070898_101017</name>
    <name evidence="4" type="ORF">BECKH772C_GA0070978_100977</name>
</gene>
<accession>A0A450UWQ4</accession>
<evidence type="ECO:0000256" key="1">
    <source>
        <dbReference type="SAM" id="MobiDB-lite"/>
    </source>
</evidence>
<dbReference type="EMBL" id="CAADFJ010000097">
    <property type="protein sequence ID" value="VFK02642.1"/>
    <property type="molecule type" value="Genomic_DNA"/>
</dbReference>
<proteinExistence type="predicted"/>
<reference evidence="3" key="1">
    <citation type="submission" date="2019-02" db="EMBL/GenBank/DDBJ databases">
        <authorList>
            <person name="Gruber-Vodicka R. H."/>
            <person name="Seah K. B. B."/>
        </authorList>
    </citation>
    <scope>NUCLEOTIDE SEQUENCE</scope>
    <source>
        <strain evidence="4">BECK_SA2B12</strain>
        <strain evidence="2">BECK_SA2B15</strain>
        <strain evidence="3">BECK_SA2B20</strain>
    </source>
</reference>
<feature type="region of interest" description="Disordered" evidence="1">
    <location>
        <begin position="73"/>
        <end position="94"/>
    </location>
</feature>
<evidence type="ECO:0000313" key="2">
    <source>
        <dbReference type="EMBL" id="VFJ95443.1"/>
    </source>
</evidence>
<evidence type="ECO:0000313" key="4">
    <source>
        <dbReference type="EMBL" id="VFK02642.1"/>
    </source>
</evidence>
<dbReference type="EMBL" id="CAADFI010000101">
    <property type="protein sequence ID" value="VFJ96947.1"/>
    <property type="molecule type" value="Genomic_DNA"/>
</dbReference>
<organism evidence="3">
    <name type="scientific">Candidatus Kentrum eta</name>
    <dbReference type="NCBI Taxonomy" id="2126337"/>
    <lineage>
        <taxon>Bacteria</taxon>
        <taxon>Pseudomonadati</taxon>
        <taxon>Pseudomonadota</taxon>
        <taxon>Gammaproteobacteria</taxon>
        <taxon>Candidatus Kentrum</taxon>
    </lineage>
</organism>